<keyword evidence="3" id="KW-1185">Reference proteome</keyword>
<feature type="region of interest" description="Disordered" evidence="1">
    <location>
        <begin position="52"/>
        <end position="85"/>
    </location>
</feature>
<evidence type="ECO:0000313" key="3">
    <source>
        <dbReference type="Proteomes" id="UP000799537"/>
    </source>
</evidence>
<feature type="compositionally biased region" description="Low complexity" evidence="1">
    <location>
        <begin position="61"/>
        <end position="74"/>
    </location>
</feature>
<dbReference type="Proteomes" id="UP000799537">
    <property type="component" value="Unassembled WGS sequence"/>
</dbReference>
<reference evidence="2" key="1">
    <citation type="journal article" date="2020" name="Stud. Mycol.">
        <title>101 Dothideomycetes genomes: a test case for predicting lifestyles and emergence of pathogens.</title>
        <authorList>
            <person name="Haridas S."/>
            <person name="Albert R."/>
            <person name="Binder M."/>
            <person name="Bloem J."/>
            <person name="Labutti K."/>
            <person name="Salamov A."/>
            <person name="Andreopoulos B."/>
            <person name="Baker S."/>
            <person name="Barry K."/>
            <person name="Bills G."/>
            <person name="Bluhm B."/>
            <person name="Cannon C."/>
            <person name="Castanera R."/>
            <person name="Culley D."/>
            <person name="Daum C."/>
            <person name="Ezra D."/>
            <person name="Gonzalez J."/>
            <person name="Henrissat B."/>
            <person name="Kuo A."/>
            <person name="Liang C."/>
            <person name="Lipzen A."/>
            <person name="Lutzoni F."/>
            <person name="Magnuson J."/>
            <person name="Mondo S."/>
            <person name="Nolan M."/>
            <person name="Ohm R."/>
            <person name="Pangilinan J."/>
            <person name="Park H.-J."/>
            <person name="Ramirez L."/>
            <person name="Alfaro M."/>
            <person name="Sun H."/>
            <person name="Tritt A."/>
            <person name="Yoshinaga Y."/>
            <person name="Zwiers L.-H."/>
            <person name="Turgeon B."/>
            <person name="Goodwin S."/>
            <person name="Spatafora J."/>
            <person name="Crous P."/>
            <person name="Grigoriev I."/>
        </authorList>
    </citation>
    <scope>NUCLEOTIDE SEQUENCE</scope>
    <source>
        <strain evidence="2">ATCC 36951</strain>
    </source>
</reference>
<organism evidence="2 3">
    <name type="scientific">Zasmidium cellare ATCC 36951</name>
    <dbReference type="NCBI Taxonomy" id="1080233"/>
    <lineage>
        <taxon>Eukaryota</taxon>
        <taxon>Fungi</taxon>
        <taxon>Dikarya</taxon>
        <taxon>Ascomycota</taxon>
        <taxon>Pezizomycotina</taxon>
        <taxon>Dothideomycetes</taxon>
        <taxon>Dothideomycetidae</taxon>
        <taxon>Mycosphaerellales</taxon>
        <taxon>Mycosphaerellaceae</taxon>
        <taxon>Zasmidium</taxon>
    </lineage>
</organism>
<evidence type="ECO:0000256" key="1">
    <source>
        <dbReference type="SAM" id="MobiDB-lite"/>
    </source>
</evidence>
<protein>
    <submittedName>
        <fullName evidence="2">Uncharacterized protein</fullName>
    </submittedName>
</protein>
<accession>A0A6A6D1A1</accession>
<gene>
    <name evidence="2" type="ORF">M409DRAFT_49625</name>
</gene>
<proteinExistence type="predicted"/>
<name>A0A6A6D1A1_ZASCE</name>
<dbReference type="RefSeq" id="XP_033674030.1">
    <property type="nucleotide sequence ID" value="XM_033811290.1"/>
</dbReference>
<dbReference type="AlphaFoldDB" id="A0A6A6D1A1"/>
<sequence>MDALPMPWGSREASGQNEDDGVRWTRRRRRRRRRMWSTWNIGTCLARLGGDPPEGLRFPHASPSSSTSNSASIARDTSRLHTRDEELKQSGSINLVEVQQSHVQRTAKHVLYSPKQHAFEEHTGGFVAMDCLYFHEKDEILTTSGEVVTKHHHGKTNNASTAST</sequence>
<dbReference type="GeneID" id="54564562"/>
<dbReference type="EMBL" id="ML993580">
    <property type="protein sequence ID" value="KAF2173141.1"/>
    <property type="molecule type" value="Genomic_DNA"/>
</dbReference>
<feature type="compositionally biased region" description="Basic and acidic residues" evidence="1">
    <location>
        <begin position="76"/>
        <end position="85"/>
    </location>
</feature>
<evidence type="ECO:0000313" key="2">
    <source>
        <dbReference type="EMBL" id="KAF2173141.1"/>
    </source>
</evidence>
<feature type="region of interest" description="Disordered" evidence="1">
    <location>
        <begin position="1"/>
        <end position="22"/>
    </location>
</feature>